<dbReference type="Proteomes" id="UP000019151">
    <property type="component" value="Plasmid 2"/>
</dbReference>
<protein>
    <submittedName>
        <fullName evidence="2">Uncharacterized protein</fullName>
    </submittedName>
</protein>
<keyword evidence="1" id="KW-0472">Membrane</keyword>
<accession>W0RQT3</accession>
<keyword evidence="2" id="KW-0614">Plasmid</keyword>
<proteinExistence type="predicted"/>
<keyword evidence="3" id="KW-1185">Reference proteome</keyword>
<keyword evidence="1" id="KW-1133">Transmembrane helix</keyword>
<evidence type="ECO:0000256" key="1">
    <source>
        <dbReference type="SAM" id="Phobius"/>
    </source>
</evidence>
<dbReference type="AlphaFoldDB" id="W0RQT3"/>
<dbReference type="InParanoid" id="W0RQT3"/>
<keyword evidence="1" id="KW-0812">Transmembrane</keyword>
<gene>
    <name evidence="2" type="ORF">J421_5809</name>
</gene>
<dbReference type="EMBL" id="CP007130">
    <property type="protein sequence ID" value="AHG93344.1"/>
    <property type="molecule type" value="Genomic_DNA"/>
</dbReference>
<dbReference type="HOGENOM" id="CLU_3136087_0_0_0"/>
<sequence length="49" mass="5301">MEVMRPSEILGPPAPSAEDPRRWLRVLLRALLVLANVVGAAILLGVALR</sequence>
<name>W0RQT3_9BACT</name>
<dbReference type="KEGG" id="gba:J421_5809"/>
<evidence type="ECO:0000313" key="2">
    <source>
        <dbReference type="EMBL" id="AHG93344.1"/>
    </source>
</evidence>
<evidence type="ECO:0000313" key="3">
    <source>
        <dbReference type="Proteomes" id="UP000019151"/>
    </source>
</evidence>
<geneLocation type="plasmid" evidence="2 3">
    <name>2</name>
</geneLocation>
<feature type="transmembrane region" description="Helical" evidence="1">
    <location>
        <begin position="26"/>
        <end position="48"/>
    </location>
</feature>
<reference evidence="2 3" key="1">
    <citation type="journal article" date="2014" name="Genome Announc.">
        <title>Genome Sequence and Methylome of Soil Bacterium Gemmatirosa kalamazoonensis KBS708T, a Member of the Rarely Cultivated Gemmatimonadetes Phylum.</title>
        <authorList>
            <person name="Debruyn J.M."/>
            <person name="Radosevich M."/>
            <person name="Wommack K.E."/>
            <person name="Polson S.W."/>
            <person name="Hauser L.J."/>
            <person name="Fawaz M.N."/>
            <person name="Korlach J."/>
            <person name="Tsai Y.C."/>
        </authorList>
    </citation>
    <scope>NUCLEOTIDE SEQUENCE [LARGE SCALE GENOMIC DNA]</scope>
    <source>
        <strain evidence="2 3">KBS708</strain>
        <plasmid evidence="3">Plasmid 2</plasmid>
    </source>
</reference>
<organism evidence="2 3">
    <name type="scientific">Gemmatirosa kalamazoonensis</name>
    <dbReference type="NCBI Taxonomy" id="861299"/>
    <lineage>
        <taxon>Bacteria</taxon>
        <taxon>Pseudomonadati</taxon>
        <taxon>Gemmatimonadota</taxon>
        <taxon>Gemmatimonadia</taxon>
        <taxon>Gemmatimonadales</taxon>
        <taxon>Gemmatimonadaceae</taxon>
        <taxon>Gemmatirosa</taxon>
    </lineage>
</organism>